<dbReference type="EMBL" id="NLFK01000008">
    <property type="protein sequence ID" value="OZN24557.1"/>
    <property type="molecule type" value="Genomic_DNA"/>
</dbReference>
<accession>A0A263HD18</accession>
<dbReference type="Proteomes" id="UP000254507">
    <property type="component" value="Unassembled WGS sequence"/>
</dbReference>
<keyword evidence="1" id="KW-0732">Signal</keyword>
<evidence type="ECO:0000313" key="5">
    <source>
        <dbReference type="Proteomes" id="UP000254507"/>
    </source>
</evidence>
<evidence type="ECO:0000313" key="2">
    <source>
        <dbReference type="EMBL" id="OZN24557.1"/>
    </source>
</evidence>
<keyword evidence="4" id="KW-1185">Reference proteome</keyword>
<evidence type="ECO:0008006" key="6">
    <source>
        <dbReference type="Google" id="ProtNLM"/>
    </source>
</evidence>
<evidence type="ECO:0000256" key="1">
    <source>
        <dbReference type="SAM" id="SignalP"/>
    </source>
</evidence>
<dbReference type="PROSITE" id="PS51257">
    <property type="entry name" value="PROKAR_LIPOPROTEIN"/>
    <property type="match status" value="1"/>
</dbReference>
<reference evidence="3 5" key="2">
    <citation type="submission" date="2018-06" db="EMBL/GenBank/DDBJ databases">
        <authorList>
            <consortium name="Pathogen Informatics"/>
            <person name="Doyle S."/>
        </authorList>
    </citation>
    <scope>NUCLEOTIDE SEQUENCE [LARGE SCALE GENOMIC DNA]</scope>
    <source>
        <strain evidence="3 5">NCTC10851</strain>
    </source>
</reference>
<protein>
    <recommendedName>
        <fullName evidence="6">Lipoprotein</fullName>
    </recommendedName>
</protein>
<feature type="signal peptide" evidence="1">
    <location>
        <begin position="1"/>
        <end position="24"/>
    </location>
</feature>
<reference evidence="2 4" key="1">
    <citation type="submission" date="2017-07" db="EMBL/GenBank/DDBJ databases">
        <title>Virulence factors identified in Actinobacillus seminis.</title>
        <authorList>
            <person name="Negrete-Abascal E."/>
            <person name="Vaca-Pacheco S."/>
            <person name="Montes-Garcia F."/>
            <person name="Leyto-Gil A.M."/>
            <person name="Fragoso-Garcia E."/>
            <person name="Carvente-Garcia R."/>
            <person name="Perez-Agueros S."/>
            <person name="Castelan-Sanchez H.G."/>
            <person name="Garcia-Molina A."/>
            <person name="Villamar T.E."/>
            <person name="Vazquez-Cruz C."/>
        </authorList>
    </citation>
    <scope>NUCLEOTIDE SEQUENCE [LARGE SCALE GENOMIC DNA]</scope>
    <source>
        <strain evidence="2 4">ATCC 15768</strain>
    </source>
</reference>
<dbReference type="EMBL" id="UFSB01000001">
    <property type="protein sequence ID" value="SUU38657.1"/>
    <property type="molecule type" value="Genomic_DNA"/>
</dbReference>
<dbReference type="InParanoid" id="A0A263HD18"/>
<organism evidence="3 5">
    <name type="scientific">Actinobacillus seminis</name>
    <dbReference type="NCBI Taxonomy" id="722"/>
    <lineage>
        <taxon>Bacteria</taxon>
        <taxon>Pseudomonadati</taxon>
        <taxon>Pseudomonadota</taxon>
        <taxon>Gammaproteobacteria</taxon>
        <taxon>Pasteurellales</taxon>
        <taxon>Pasteurellaceae</taxon>
        <taxon>Actinobacillus</taxon>
    </lineage>
</organism>
<dbReference type="Proteomes" id="UP000215738">
    <property type="component" value="Unassembled WGS sequence"/>
</dbReference>
<name>A0A263HD18_9PAST</name>
<proteinExistence type="predicted"/>
<evidence type="ECO:0000313" key="4">
    <source>
        <dbReference type="Proteomes" id="UP000215738"/>
    </source>
</evidence>
<dbReference type="RefSeq" id="WP_094946827.1">
    <property type="nucleotide sequence ID" value="NZ_JBMHIA010000034.1"/>
</dbReference>
<gene>
    <name evidence="2" type="ORF">CFY87_08895</name>
    <name evidence="3" type="ORF">NCTC10851_02200</name>
</gene>
<dbReference type="AlphaFoldDB" id="A0A263HD18"/>
<dbReference type="OrthoDB" id="5686057at2"/>
<feature type="chain" id="PRO_5044571895" description="Lipoprotein" evidence="1">
    <location>
        <begin position="25"/>
        <end position="176"/>
    </location>
</feature>
<sequence>MLKKLSVILMASTLAACSMNSVTSYIPFMNDKKPVINLSENKIDQKSYATAYEATIATFKGRVTAEYDVNSFASGANDWYLGRILVPIDQVKANLYNGGGHDSNVYAYYSGVLFASDLQGNFNKLSPSCWEQVDRPSATQGIYDAMLDLQKDKVRSENDEYIVQGSEQILALCTGK</sequence>
<evidence type="ECO:0000313" key="3">
    <source>
        <dbReference type="EMBL" id="SUU38657.1"/>
    </source>
</evidence>